<feature type="non-terminal residue" evidence="4">
    <location>
        <position position="521"/>
    </location>
</feature>
<dbReference type="SUPFAM" id="SSF56349">
    <property type="entry name" value="DNA breaking-rejoining enzymes"/>
    <property type="match status" value="1"/>
</dbReference>
<dbReference type="GO" id="GO:0009007">
    <property type="term" value="F:site-specific DNA-methyltransferase (adenine-specific) activity"/>
    <property type="evidence" value="ECO:0007669"/>
    <property type="project" value="InterPro"/>
</dbReference>
<dbReference type="InterPro" id="IPR008593">
    <property type="entry name" value="Dam_MeTrfase"/>
</dbReference>
<evidence type="ECO:0000256" key="3">
    <source>
        <dbReference type="SAM" id="MobiDB-lite"/>
    </source>
</evidence>
<dbReference type="EMBL" id="UYJE01006637">
    <property type="protein sequence ID" value="VDI47671.1"/>
    <property type="molecule type" value="Genomic_DNA"/>
</dbReference>
<evidence type="ECO:0000313" key="5">
    <source>
        <dbReference type="Proteomes" id="UP000596742"/>
    </source>
</evidence>
<name>A0A8B6FBP4_MYTGA</name>
<dbReference type="PANTHER" id="PTHR34605">
    <property type="entry name" value="PHAGE_INTEGRASE DOMAIN-CONTAINING PROTEIN"/>
    <property type="match status" value="1"/>
</dbReference>
<keyword evidence="2" id="KW-0233">DNA recombination</keyword>
<dbReference type="SUPFAM" id="SSF47823">
    <property type="entry name" value="lambda integrase-like, N-terminal domain"/>
    <property type="match status" value="1"/>
</dbReference>
<evidence type="ECO:0008006" key="6">
    <source>
        <dbReference type="Google" id="ProtNLM"/>
    </source>
</evidence>
<sequence length="521" mass="59323">MLSRRSDCDDWEVQDEIFTYLDHLWGPHNADRFAHDYNTKCKHFNSKYWCPGTSGIDAFTVDWKGKNNWLVPPPNLIPKVLNKLKQEKCNATLVIPEWTSAPYWPMLIDEKGNMKVFIVAHIFFQGENLTKEGRGQSGIFGQQFLKFRLIGTKLDRTVKEAIRNSGIDGDSYLYGLYPKMCELLINSRSDNTVKSYFNAFKRWERFISLHGHVALPAQPVHVALYLTDLVNNGSTYHPVYNAIYEASKRVAPKKTNKKDPVTTDVLIELCDNFKDCSDLLVLRDLTMMLLCFAGFLRYDELSSLRFLDIDIQDSFLILHITKSKTDQYRQSNEVIIAKGSTIACPYNMLVKYTRLAGFSSHENKFLFRPIYRSGELCKLINKDKKLSYTAARECLLKRIRIIRPGCNIGLHSFRSGGATVAANADVSDRCLKKHGRWKSDSSKDGYIVDSIEKRLKISQVLGAQSVLLVNNFDIYVEVNSAARALLIDGPVFLTSISSASDSDNEGQSNLKRRKLESSKET</sequence>
<keyword evidence="5" id="KW-1185">Reference proteome</keyword>
<dbReference type="InterPro" id="IPR052925">
    <property type="entry name" value="Phage_Integrase-like_Recomb"/>
</dbReference>
<dbReference type="Gene3D" id="1.10.150.130">
    <property type="match status" value="1"/>
</dbReference>
<dbReference type="AlphaFoldDB" id="A0A8B6FBP4"/>
<dbReference type="InterPro" id="IPR013762">
    <property type="entry name" value="Integrase-like_cat_sf"/>
</dbReference>
<dbReference type="Proteomes" id="UP000596742">
    <property type="component" value="Unassembled WGS sequence"/>
</dbReference>
<proteinExistence type="predicted"/>
<evidence type="ECO:0000256" key="1">
    <source>
        <dbReference type="ARBA" id="ARBA00023125"/>
    </source>
</evidence>
<dbReference type="OrthoDB" id="6759321at2759"/>
<protein>
    <recommendedName>
        <fullName evidence="6">Tyr recombinase domain-containing protein</fullName>
    </recommendedName>
</protein>
<gene>
    <name evidence="4" type="ORF">MGAL_10B092842</name>
</gene>
<organism evidence="4 5">
    <name type="scientific">Mytilus galloprovincialis</name>
    <name type="common">Mediterranean mussel</name>
    <dbReference type="NCBI Taxonomy" id="29158"/>
    <lineage>
        <taxon>Eukaryota</taxon>
        <taxon>Metazoa</taxon>
        <taxon>Spiralia</taxon>
        <taxon>Lophotrochozoa</taxon>
        <taxon>Mollusca</taxon>
        <taxon>Bivalvia</taxon>
        <taxon>Autobranchia</taxon>
        <taxon>Pteriomorphia</taxon>
        <taxon>Mytilida</taxon>
        <taxon>Mytiloidea</taxon>
        <taxon>Mytilidae</taxon>
        <taxon>Mytilinae</taxon>
        <taxon>Mytilus</taxon>
    </lineage>
</organism>
<dbReference type="Pfam" id="PF05869">
    <property type="entry name" value="Dam"/>
    <property type="match status" value="1"/>
</dbReference>
<dbReference type="InterPro" id="IPR011010">
    <property type="entry name" value="DNA_brk_join_enz"/>
</dbReference>
<dbReference type="GO" id="GO:0003677">
    <property type="term" value="F:DNA binding"/>
    <property type="evidence" value="ECO:0007669"/>
    <property type="project" value="UniProtKB-KW"/>
</dbReference>
<dbReference type="GO" id="GO:0006310">
    <property type="term" value="P:DNA recombination"/>
    <property type="evidence" value="ECO:0007669"/>
    <property type="project" value="UniProtKB-KW"/>
</dbReference>
<dbReference type="GO" id="GO:0015074">
    <property type="term" value="P:DNA integration"/>
    <property type="evidence" value="ECO:0007669"/>
    <property type="project" value="InterPro"/>
</dbReference>
<evidence type="ECO:0000313" key="4">
    <source>
        <dbReference type="EMBL" id="VDI47671.1"/>
    </source>
</evidence>
<dbReference type="PANTHER" id="PTHR34605:SF6">
    <property type="entry name" value="TYR RECOMBINASE DOMAIN-CONTAINING PROTEIN"/>
    <property type="match status" value="1"/>
</dbReference>
<dbReference type="InterPro" id="IPR010998">
    <property type="entry name" value="Integrase_recombinase_N"/>
</dbReference>
<feature type="compositionally biased region" description="Polar residues" evidence="3">
    <location>
        <begin position="499"/>
        <end position="509"/>
    </location>
</feature>
<reference evidence="4" key="1">
    <citation type="submission" date="2018-11" db="EMBL/GenBank/DDBJ databases">
        <authorList>
            <person name="Alioto T."/>
            <person name="Alioto T."/>
        </authorList>
    </citation>
    <scope>NUCLEOTIDE SEQUENCE</scope>
</reference>
<comment type="caution">
    <text evidence="4">The sequence shown here is derived from an EMBL/GenBank/DDBJ whole genome shotgun (WGS) entry which is preliminary data.</text>
</comment>
<dbReference type="GO" id="GO:0009307">
    <property type="term" value="P:DNA restriction-modification system"/>
    <property type="evidence" value="ECO:0007669"/>
    <property type="project" value="InterPro"/>
</dbReference>
<dbReference type="Gene3D" id="1.10.443.10">
    <property type="entry name" value="Intergrase catalytic core"/>
    <property type="match status" value="1"/>
</dbReference>
<feature type="region of interest" description="Disordered" evidence="3">
    <location>
        <begin position="499"/>
        <end position="521"/>
    </location>
</feature>
<accession>A0A8B6FBP4</accession>
<keyword evidence="1" id="KW-0238">DNA-binding</keyword>
<evidence type="ECO:0000256" key="2">
    <source>
        <dbReference type="ARBA" id="ARBA00023172"/>
    </source>
</evidence>